<organism evidence="3 4">
    <name type="scientific">Saccharolobus caldissimus</name>
    <dbReference type="NCBI Taxonomy" id="1702097"/>
    <lineage>
        <taxon>Archaea</taxon>
        <taxon>Thermoproteota</taxon>
        <taxon>Thermoprotei</taxon>
        <taxon>Sulfolobales</taxon>
        <taxon>Sulfolobaceae</taxon>
        <taxon>Saccharolobus</taxon>
    </lineage>
</organism>
<dbReference type="PANTHER" id="PTHR13847">
    <property type="entry name" value="SARCOSINE DEHYDROGENASE-RELATED"/>
    <property type="match status" value="1"/>
</dbReference>
<dbReference type="InterPro" id="IPR006076">
    <property type="entry name" value="FAD-dep_OxRdtase"/>
</dbReference>
<dbReference type="GeneID" id="68866773"/>
<dbReference type="InterPro" id="IPR000595">
    <property type="entry name" value="cNMP-bd_dom"/>
</dbReference>
<evidence type="ECO:0000256" key="1">
    <source>
        <dbReference type="ARBA" id="ARBA00023002"/>
    </source>
</evidence>
<reference evidence="3 4" key="1">
    <citation type="journal article" date="2022" name="Microbiol. Resour. Announc.">
        <title>Complete Genome Sequence of the Hyperthermophilic and Acidophilic Archaeon Saccharolobus caldissimus Strain HS-3T.</title>
        <authorList>
            <person name="Sakai H.D."/>
            <person name="Kurosawa N."/>
        </authorList>
    </citation>
    <scope>NUCLEOTIDE SEQUENCE [LARGE SCALE GENOMIC DNA]</scope>
    <source>
        <strain evidence="3 4">JCM32116</strain>
    </source>
</reference>
<accession>A0AAQ4CT95</accession>
<dbReference type="PANTHER" id="PTHR13847:SF289">
    <property type="entry name" value="GLYCINE OXIDASE"/>
    <property type="match status" value="1"/>
</dbReference>
<dbReference type="EMBL" id="AP025226">
    <property type="protein sequence ID" value="BDB99026.1"/>
    <property type="molecule type" value="Genomic_DNA"/>
</dbReference>
<keyword evidence="1" id="KW-0560">Oxidoreductase</keyword>
<dbReference type="AlphaFoldDB" id="A0AAQ4CT95"/>
<evidence type="ECO:0000313" key="3">
    <source>
        <dbReference type="EMBL" id="BDB99026.1"/>
    </source>
</evidence>
<proteinExistence type="predicted"/>
<dbReference type="GO" id="GO:0016491">
    <property type="term" value="F:oxidoreductase activity"/>
    <property type="evidence" value="ECO:0007669"/>
    <property type="project" value="UniProtKB-KW"/>
</dbReference>
<dbReference type="GO" id="GO:0005737">
    <property type="term" value="C:cytoplasm"/>
    <property type="evidence" value="ECO:0007669"/>
    <property type="project" value="TreeGrafter"/>
</dbReference>
<dbReference type="Proteomes" id="UP001319921">
    <property type="component" value="Chromosome"/>
</dbReference>
<dbReference type="Pfam" id="PF01266">
    <property type="entry name" value="DAO"/>
    <property type="match status" value="1"/>
</dbReference>
<evidence type="ECO:0000313" key="4">
    <source>
        <dbReference type="Proteomes" id="UP001319921"/>
    </source>
</evidence>
<feature type="domain" description="Cyclic nucleotide-binding" evidence="2">
    <location>
        <begin position="123"/>
        <end position="169"/>
    </location>
</feature>
<dbReference type="SUPFAM" id="SSF51905">
    <property type="entry name" value="FAD/NAD(P)-binding domain"/>
    <property type="match status" value="1"/>
</dbReference>
<name>A0AAQ4CT95_9CREN</name>
<dbReference type="PROSITE" id="PS50042">
    <property type="entry name" value="CNMP_BINDING_3"/>
    <property type="match status" value="1"/>
</dbReference>
<keyword evidence="4" id="KW-1185">Reference proteome</keyword>
<gene>
    <name evidence="3" type="ORF">SACC_20430</name>
</gene>
<dbReference type="KEGG" id="scas:SACC_20430"/>
<dbReference type="Gene3D" id="3.30.9.10">
    <property type="entry name" value="D-Amino Acid Oxidase, subunit A, domain 2"/>
    <property type="match status" value="1"/>
</dbReference>
<dbReference type="Gene3D" id="3.50.50.60">
    <property type="entry name" value="FAD/NAD(P)-binding domain"/>
    <property type="match status" value="1"/>
</dbReference>
<dbReference type="RefSeq" id="WP_229569379.1">
    <property type="nucleotide sequence ID" value="NZ_AP025226.1"/>
</dbReference>
<evidence type="ECO:0000259" key="2">
    <source>
        <dbReference type="PROSITE" id="PS50042"/>
    </source>
</evidence>
<protein>
    <recommendedName>
        <fullName evidence="2">Cyclic nucleotide-binding domain-containing protein</fullName>
    </recommendedName>
</protein>
<dbReference type="InterPro" id="IPR036188">
    <property type="entry name" value="FAD/NAD-bd_sf"/>
</dbReference>
<sequence length="306" mass="34218">MTKLVIVGSGITGLLTALMYNGDSIILEKEKEIARNSKASLWSIFPPLCGNHRSECEEAIKLYEDICSKYGIYCKKANILRISNNKLGGKIIDRKEIRSLEPQLQIDEAEFFDNGFFVEGDELFSSLSSEFNIELNSEVIDIKVVNNEAKALITNKGEIRGDFYVLATGYLTSKLITRLGINLEIIPYKGHLLITRKVGLNNILIVNDRIAVEGRSLYLNGDSKPNSSTNIDYDEVSKTISEISKILKIDTTNIEIRVGFRSVSKDGEPIVKRIYSNMILVTGYRFGFAIAPILAKKVVEMIKSGY</sequence>